<dbReference type="EMBL" id="JAGRRH010000003">
    <property type="protein sequence ID" value="KAG7371713.1"/>
    <property type="molecule type" value="Genomic_DNA"/>
</dbReference>
<dbReference type="Proteomes" id="UP000693970">
    <property type="component" value="Unassembled WGS sequence"/>
</dbReference>
<dbReference type="CDD" id="cd00590">
    <property type="entry name" value="RRM_SF"/>
    <property type="match status" value="1"/>
</dbReference>
<comment type="caution">
    <text evidence="3">The sequence shown here is derived from an EMBL/GenBank/DDBJ whole genome shotgun (WGS) entry which is preliminary data.</text>
</comment>
<feature type="region of interest" description="Disordered" evidence="1">
    <location>
        <begin position="167"/>
        <end position="221"/>
    </location>
</feature>
<sequence>MMMSVRNGTAVTVVAVATFLSAASAWRYFSCNPKLKSDKKKTKSTKWSQVRIQTPLRHVTPSPGEASRIVYLTGIDKATTFEELLEIFSQGGSAPIKVDLSEVSFAKGGGRAWAMYETSQEARTVVEIVHQTIFRGCTLCARLELGVEADGRRITDKSVHTAVMRSIQPRRGGGGGGVGTTTTTTKTSTTQNKNKTQTKKIKSNNYNNKNKNNQPPTAVSYSHKSLSVGSIEYPFPSGLYLTKLIQHLSKQSSQSNNTTDCNTQSQQSTGKRNDNTDILDLLSDVSKIGGGSMTQYAKEISEAFAMVDAVERAVSKIQRHLQQRNVHQSTTCYCLGDGKYPLTASALALTMPTDWKFISIDPLLQQQQQQWDDVHSTCFHERIQLFCGLSQDFSIPKKSKQEHGGGGVEDRHTELTVTVPTRLAVVIACHSHAPLEEFWNRLVDNHDGPKICVAMPCCAQFNELTNETPLLEYDNFEVYSPKRHIQIYFRP</sequence>
<feature type="compositionally biased region" description="Polar residues" evidence="1">
    <location>
        <begin position="251"/>
        <end position="270"/>
    </location>
</feature>
<feature type="region of interest" description="Disordered" evidence="1">
    <location>
        <begin position="251"/>
        <end position="275"/>
    </location>
</feature>
<evidence type="ECO:0000313" key="2">
    <source>
        <dbReference type="EMBL" id="KAG7342610.1"/>
    </source>
</evidence>
<evidence type="ECO:0000256" key="1">
    <source>
        <dbReference type="SAM" id="MobiDB-lite"/>
    </source>
</evidence>
<proteinExistence type="predicted"/>
<reference evidence="3" key="1">
    <citation type="journal article" date="2021" name="Sci. Rep.">
        <title>Diploid genomic architecture of Nitzschia inconspicua, an elite biomass production diatom.</title>
        <authorList>
            <person name="Oliver A."/>
            <person name="Podell S."/>
            <person name="Pinowska A."/>
            <person name="Traller J.C."/>
            <person name="Smith S.R."/>
            <person name="McClure R."/>
            <person name="Beliaev A."/>
            <person name="Bohutskyi P."/>
            <person name="Hill E.A."/>
            <person name="Rabines A."/>
            <person name="Zheng H."/>
            <person name="Allen L.Z."/>
            <person name="Kuo A."/>
            <person name="Grigoriev I.V."/>
            <person name="Allen A.E."/>
            <person name="Hazlebeck D."/>
            <person name="Allen E.E."/>
        </authorList>
    </citation>
    <scope>NUCLEOTIDE SEQUENCE</scope>
    <source>
        <strain evidence="3">Hildebrandi</strain>
    </source>
</reference>
<accession>A0A9K3Q5D3</accession>
<feature type="compositionally biased region" description="Low complexity" evidence="1">
    <location>
        <begin position="203"/>
        <end position="213"/>
    </location>
</feature>
<evidence type="ECO:0008006" key="5">
    <source>
        <dbReference type="Google" id="ProtNLM"/>
    </source>
</evidence>
<gene>
    <name evidence="3" type="ORF">IV203_017854</name>
    <name evidence="2" type="ORF">IV203_020553</name>
</gene>
<reference evidence="3" key="2">
    <citation type="submission" date="2021-04" db="EMBL/GenBank/DDBJ databases">
        <authorList>
            <person name="Podell S."/>
        </authorList>
    </citation>
    <scope>NUCLEOTIDE SEQUENCE</scope>
    <source>
        <strain evidence="3">Hildebrandi</strain>
    </source>
</reference>
<name>A0A9K3Q5D3_9STRA</name>
<feature type="compositionally biased region" description="Low complexity" evidence="1">
    <location>
        <begin position="180"/>
        <end position="195"/>
    </location>
</feature>
<dbReference type="EMBL" id="JAGRRH010000024">
    <property type="protein sequence ID" value="KAG7342610.1"/>
    <property type="molecule type" value="Genomic_DNA"/>
</dbReference>
<evidence type="ECO:0000313" key="4">
    <source>
        <dbReference type="Proteomes" id="UP000693970"/>
    </source>
</evidence>
<organism evidence="3 4">
    <name type="scientific">Nitzschia inconspicua</name>
    <dbReference type="NCBI Taxonomy" id="303405"/>
    <lineage>
        <taxon>Eukaryota</taxon>
        <taxon>Sar</taxon>
        <taxon>Stramenopiles</taxon>
        <taxon>Ochrophyta</taxon>
        <taxon>Bacillariophyta</taxon>
        <taxon>Bacillariophyceae</taxon>
        <taxon>Bacillariophycidae</taxon>
        <taxon>Bacillariales</taxon>
        <taxon>Bacillariaceae</taxon>
        <taxon>Nitzschia</taxon>
    </lineage>
</organism>
<protein>
    <recommendedName>
        <fullName evidence="5">RRM domain-containing protein</fullName>
    </recommendedName>
</protein>
<dbReference type="OrthoDB" id="45053at2759"/>
<keyword evidence="4" id="KW-1185">Reference proteome</keyword>
<dbReference type="AlphaFoldDB" id="A0A9K3Q5D3"/>
<evidence type="ECO:0000313" key="3">
    <source>
        <dbReference type="EMBL" id="KAG7371713.1"/>
    </source>
</evidence>